<name>A0ABR5KF45_9GAMM</name>
<reference evidence="2 3" key="1">
    <citation type="submission" date="2015-09" db="EMBL/GenBank/DDBJ databases">
        <title>Draft genome sequence and assembly of Photorhabdus sp. VMG, a bacterial symbiont associated with Heterorhabditis zealandica.</title>
        <authorList>
            <person name="Naidoo S."/>
            <person name="Featherston J."/>
            <person name="Mothupi B."/>
            <person name="Gray V.M."/>
        </authorList>
    </citation>
    <scope>NUCLEOTIDE SEQUENCE [LARGE SCALE GENOMIC DNA]</scope>
    <source>
        <strain evidence="2 3">VMG</strain>
    </source>
</reference>
<dbReference type="EMBL" id="LJCS01000006">
    <property type="protein sequence ID" value="KOY63239.1"/>
    <property type="molecule type" value="Genomic_DNA"/>
</dbReference>
<comment type="caution">
    <text evidence="2">The sequence shown here is derived from an EMBL/GenBank/DDBJ whole genome shotgun (WGS) entry which is preliminary data.</text>
</comment>
<dbReference type="Proteomes" id="UP000037727">
    <property type="component" value="Unassembled WGS sequence"/>
</dbReference>
<feature type="non-terminal residue" evidence="2">
    <location>
        <position position="1"/>
    </location>
</feature>
<keyword evidence="3" id="KW-1185">Reference proteome</keyword>
<protein>
    <submittedName>
        <fullName evidence="2">Uncharacterized protein</fullName>
    </submittedName>
</protein>
<evidence type="ECO:0000313" key="2">
    <source>
        <dbReference type="EMBL" id="KOY63239.1"/>
    </source>
</evidence>
<evidence type="ECO:0000313" key="3">
    <source>
        <dbReference type="Proteomes" id="UP000037727"/>
    </source>
</evidence>
<proteinExistence type="predicted"/>
<evidence type="ECO:0000256" key="1">
    <source>
        <dbReference type="SAM" id="MobiDB-lite"/>
    </source>
</evidence>
<sequence>EYWNYKRRDSSFLPMEASVNPSHRRLRPRKWEASPDRAGSSHQIENDFSKRIQKPDNLRYDWLLFIILWYLYPIDFKMDRDGQGANPREHS</sequence>
<accession>A0ABR5KF45</accession>
<feature type="region of interest" description="Disordered" evidence="1">
    <location>
        <begin position="21"/>
        <end position="43"/>
    </location>
</feature>
<organism evidence="2 3">
    <name type="scientific">Photorhabdus heterorhabditis</name>
    <dbReference type="NCBI Taxonomy" id="880156"/>
    <lineage>
        <taxon>Bacteria</taxon>
        <taxon>Pseudomonadati</taxon>
        <taxon>Pseudomonadota</taxon>
        <taxon>Gammaproteobacteria</taxon>
        <taxon>Enterobacterales</taxon>
        <taxon>Morganellaceae</taxon>
        <taxon>Photorhabdus</taxon>
    </lineage>
</organism>
<gene>
    <name evidence="2" type="ORF">AM629_03775</name>
</gene>